<name>A0A3P7K7M0_STRVU</name>
<dbReference type="EMBL" id="UYYB01005221">
    <property type="protein sequence ID" value="VDM67335.1"/>
    <property type="molecule type" value="Genomic_DNA"/>
</dbReference>
<protein>
    <submittedName>
        <fullName evidence="1">Uncharacterized protein</fullName>
    </submittedName>
</protein>
<evidence type="ECO:0000313" key="2">
    <source>
        <dbReference type="Proteomes" id="UP000270094"/>
    </source>
</evidence>
<reference evidence="1 2" key="1">
    <citation type="submission" date="2018-11" db="EMBL/GenBank/DDBJ databases">
        <authorList>
            <consortium name="Pathogen Informatics"/>
        </authorList>
    </citation>
    <scope>NUCLEOTIDE SEQUENCE [LARGE SCALE GENOMIC DNA]</scope>
</reference>
<organism evidence="1 2">
    <name type="scientific">Strongylus vulgaris</name>
    <name type="common">Blood worm</name>
    <dbReference type="NCBI Taxonomy" id="40348"/>
    <lineage>
        <taxon>Eukaryota</taxon>
        <taxon>Metazoa</taxon>
        <taxon>Ecdysozoa</taxon>
        <taxon>Nematoda</taxon>
        <taxon>Chromadorea</taxon>
        <taxon>Rhabditida</taxon>
        <taxon>Rhabditina</taxon>
        <taxon>Rhabditomorpha</taxon>
        <taxon>Strongyloidea</taxon>
        <taxon>Strongylidae</taxon>
        <taxon>Strongylus</taxon>
    </lineage>
</organism>
<sequence>MVEKNSPEPVAEVRTAVATGRIATDHTVAIVEGTAVEVVRTAAVVDSIVDSLVDSTGRVQQLALNNSG</sequence>
<dbReference type="AlphaFoldDB" id="A0A3P7K7M0"/>
<proteinExistence type="predicted"/>
<gene>
    <name evidence="1" type="ORF">SVUK_LOCUS2333</name>
</gene>
<evidence type="ECO:0000313" key="1">
    <source>
        <dbReference type="EMBL" id="VDM67335.1"/>
    </source>
</evidence>
<dbReference type="Proteomes" id="UP000270094">
    <property type="component" value="Unassembled WGS sequence"/>
</dbReference>
<accession>A0A3P7K7M0</accession>
<keyword evidence="2" id="KW-1185">Reference proteome</keyword>